<dbReference type="AlphaFoldDB" id="A0A0B7H0U6"/>
<accession>A0A0B7H0U6</accession>
<feature type="domain" description="DUF8091" evidence="1">
    <location>
        <begin position="9"/>
        <end position="161"/>
    </location>
</feature>
<sequence>MINTYNETGLHKALKNHFTDKNGQQERPVEGFICDIVQESGAIFEIQTSGLVRLRAKLEKLLPLYPVTVVYPISLITYIEMLNADGSRRSYRKSPKHGSFFQIYREIAPLYYLFEHKNFSLIIAYITSETIKIDDKKGRSKYYNPRIIDKNLLTIHEVEEIHGKQSFTQPLFQKLPDIFCSADIKKIGAEKHYSYVLWFLKKIQAIEFYEKKGRMHYYKKKPTP</sequence>
<dbReference type="OrthoDB" id="358981at2"/>
<evidence type="ECO:0000313" key="5">
    <source>
        <dbReference type="Proteomes" id="UP000323594"/>
    </source>
</evidence>
<evidence type="ECO:0000313" key="4">
    <source>
        <dbReference type="Proteomes" id="UP000042527"/>
    </source>
</evidence>
<evidence type="ECO:0000313" key="3">
    <source>
        <dbReference type="EMBL" id="QEJ97151.1"/>
    </source>
</evidence>
<evidence type="ECO:0000259" key="1">
    <source>
        <dbReference type="Pfam" id="PF26351"/>
    </source>
</evidence>
<dbReference type="EMBL" id="CP042817">
    <property type="protein sequence ID" value="QEJ97151.1"/>
    <property type="molecule type" value="Genomic_DNA"/>
</dbReference>
<dbReference type="EMBL" id="CDNC01000034">
    <property type="protein sequence ID" value="CEM62526.1"/>
    <property type="molecule type" value="Genomic_DNA"/>
</dbReference>
<dbReference type="Proteomes" id="UP000323594">
    <property type="component" value="Chromosome"/>
</dbReference>
<proteinExistence type="predicted"/>
<protein>
    <recommendedName>
        <fullName evidence="1">DUF8091 domain-containing protein</fullName>
    </recommendedName>
</protein>
<name>A0A0B7H0U6_TREPH</name>
<evidence type="ECO:0000313" key="2">
    <source>
        <dbReference type="EMBL" id="CEM62526.1"/>
    </source>
</evidence>
<reference evidence="3 5" key="3">
    <citation type="submission" date="2019-08" db="EMBL/GenBank/DDBJ databases">
        <authorList>
            <person name="Kuhnert P."/>
        </authorList>
    </citation>
    <scope>NUCLEOTIDE SEQUENCE [LARGE SCALE GENOMIC DNA]</scope>
    <source>
        <strain evidence="3 5">B36.5</strain>
    </source>
</reference>
<dbReference type="Pfam" id="PF26351">
    <property type="entry name" value="DUF8091"/>
    <property type="match status" value="1"/>
</dbReference>
<dbReference type="InterPro" id="IPR058404">
    <property type="entry name" value="DUF8091"/>
</dbReference>
<organism evidence="2 4">
    <name type="scientific">Treponema phagedenis</name>
    <dbReference type="NCBI Taxonomy" id="162"/>
    <lineage>
        <taxon>Bacteria</taxon>
        <taxon>Pseudomonadati</taxon>
        <taxon>Spirochaetota</taxon>
        <taxon>Spirochaetia</taxon>
        <taxon>Spirochaetales</taxon>
        <taxon>Treponemataceae</taxon>
        <taxon>Treponema</taxon>
    </lineage>
</organism>
<reference evidence="2" key="1">
    <citation type="submission" date="2015-01" db="EMBL/GenBank/DDBJ databases">
        <authorList>
            <person name="Xiang T."/>
            <person name="Song Y."/>
            <person name="Huang L."/>
            <person name="Wang B."/>
            <person name="Wu P."/>
        </authorList>
    </citation>
    <scope>NUCLEOTIDE SEQUENCE [LARGE SCALE GENOMIC DNA]</scope>
    <source>
        <strain evidence="2">V1</strain>
    </source>
</reference>
<keyword evidence="4" id="KW-1185">Reference proteome</keyword>
<reference evidence="4" key="2">
    <citation type="submission" date="2015-01" db="EMBL/GenBank/DDBJ databases">
        <authorList>
            <person name="Manzoor Shahid"/>
            <person name="Zubair Saima"/>
        </authorList>
    </citation>
    <scope>NUCLEOTIDE SEQUENCE [LARGE SCALE GENOMIC DNA]</scope>
    <source>
        <strain evidence="4">V1</strain>
    </source>
</reference>
<gene>
    <name evidence="3" type="ORF">FUT82_03560</name>
    <name evidence="2" type="ORF">TPHV1_40029</name>
</gene>
<dbReference type="RefSeq" id="WP_024752958.1">
    <property type="nucleotide sequence ID" value="NZ_CDNC01000034.1"/>
</dbReference>
<dbReference type="Proteomes" id="UP000042527">
    <property type="component" value="Unassembled WGS sequence"/>
</dbReference>